<evidence type="ECO:0000313" key="4">
    <source>
        <dbReference type="EMBL" id="ELP93676.1"/>
    </source>
</evidence>
<dbReference type="SUPFAM" id="SSF51735">
    <property type="entry name" value="NAD(P)-binding Rossmann-fold domains"/>
    <property type="match status" value="1"/>
</dbReference>
<reference evidence="4 5" key="1">
    <citation type="submission" date="2012-10" db="EMBL/GenBank/DDBJ databases">
        <authorList>
            <person name="Zafar N."/>
            <person name="Inman J."/>
            <person name="Hall N."/>
            <person name="Lorenzi H."/>
            <person name="Caler E."/>
        </authorList>
    </citation>
    <scope>NUCLEOTIDE SEQUENCE [LARGE SCALE GENOMIC DNA]</scope>
    <source>
        <strain evidence="4 5">IP1</strain>
    </source>
</reference>
<keyword evidence="4" id="KW-0436">Ligase</keyword>
<dbReference type="SUPFAM" id="SSF47336">
    <property type="entry name" value="ACP-like"/>
    <property type="match status" value="1"/>
</dbReference>
<dbReference type="SUPFAM" id="SSF56801">
    <property type="entry name" value="Acetyl-CoA synthetase-like"/>
    <property type="match status" value="1"/>
</dbReference>
<dbReference type="Gene3D" id="3.40.50.12780">
    <property type="entry name" value="N-terminal domain of ligase-like"/>
    <property type="match status" value="1"/>
</dbReference>
<dbReference type="InterPro" id="IPR042099">
    <property type="entry name" value="ANL_N_sf"/>
</dbReference>
<dbReference type="InterPro" id="IPR013120">
    <property type="entry name" value="FAR_NAD-bd"/>
</dbReference>
<evidence type="ECO:0000256" key="2">
    <source>
        <dbReference type="ARBA" id="ARBA00022840"/>
    </source>
</evidence>
<evidence type="ECO:0000259" key="3">
    <source>
        <dbReference type="PROSITE" id="PS50075"/>
    </source>
</evidence>
<dbReference type="InterPro" id="IPR000873">
    <property type="entry name" value="AMP-dep_synth/lig_dom"/>
</dbReference>
<dbReference type="OrthoDB" id="1700726at2759"/>
<dbReference type="Gene3D" id="3.40.50.720">
    <property type="entry name" value="NAD(P)-binding Rossmann-like Domain"/>
    <property type="match status" value="1"/>
</dbReference>
<dbReference type="Gene3D" id="1.10.1200.10">
    <property type="entry name" value="ACP-like"/>
    <property type="match status" value="1"/>
</dbReference>
<dbReference type="EC" id="6.2.1.3" evidence="4"/>
<dbReference type="InterPro" id="IPR036736">
    <property type="entry name" value="ACP-like_sf"/>
</dbReference>
<dbReference type="Proteomes" id="UP000014680">
    <property type="component" value="Unassembled WGS sequence"/>
</dbReference>
<dbReference type="Pfam" id="PF07993">
    <property type="entry name" value="NAD_binding_4"/>
    <property type="match status" value="1"/>
</dbReference>
<dbReference type="Pfam" id="PF00501">
    <property type="entry name" value="AMP-binding"/>
    <property type="match status" value="1"/>
</dbReference>
<protein>
    <submittedName>
        <fullName evidence="4">Long-chain-fatty-acid CoA ligase, putative</fullName>
        <ecNumber evidence="4">6.2.1.3</ecNumber>
    </submittedName>
</protein>
<dbReference type="GO" id="GO:0005524">
    <property type="term" value="F:ATP binding"/>
    <property type="evidence" value="ECO:0007669"/>
    <property type="project" value="UniProtKB-KW"/>
</dbReference>
<dbReference type="GeneID" id="14892646"/>
<dbReference type="KEGG" id="eiv:EIN_006070"/>
<dbReference type="InterPro" id="IPR009081">
    <property type="entry name" value="PP-bd_ACP"/>
</dbReference>
<organism evidence="4 5">
    <name type="scientific">Entamoeba invadens IP1</name>
    <dbReference type="NCBI Taxonomy" id="370355"/>
    <lineage>
        <taxon>Eukaryota</taxon>
        <taxon>Amoebozoa</taxon>
        <taxon>Evosea</taxon>
        <taxon>Archamoebae</taxon>
        <taxon>Mastigamoebida</taxon>
        <taxon>Entamoebidae</taxon>
        <taxon>Entamoeba</taxon>
    </lineage>
</organism>
<keyword evidence="5" id="KW-1185">Reference proteome</keyword>
<feature type="domain" description="Carrier" evidence="3">
    <location>
        <begin position="670"/>
        <end position="744"/>
    </location>
</feature>
<dbReference type="PANTHER" id="PTHR43272">
    <property type="entry name" value="LONG-CHAIN-FATTY-ACID--COA LIGASE"/>
    <property type="match status" value="1"/>
</dbReference>
<dbReference type="InterPro" id="IPR036291">
    <property type="entry name" value="NAD(P)-bd_dom_sf"/>
</dbReference>
<dbReference type="RefSeq" id="XP_004260447.1">
    <property type="nucleotide sequence ID" value="XM_004260399.1"/>
</dbReference>
<dbReference type="OMA" id="RTHMMEN"/>
<dbReference type="EMBL" id="KB206272">
    <property type="protein sequence ID" value="ELP93676.1"/>
    <property type="molecule type" value="Genomic_DNA"/>
</dbReference>
<dbReference type="GO" id="GO:0005783">
    <property type="term" value="C:endoplasmic reticulum"/>
    <property type="evidence" value="ECO:0007669"/>
    <property type="project" value="TreeGrafter"/>
</dbReference>
<dbReference type="PROSITE" id="PS50075">
    <property type="entry name" value="CARRIER"/>
    <property type="match status" value="1"/>
</dbReference>
<accession>A0A0A1UCW4</accession>
<dbReference type="GO" id="GO:0016020">
    <property type="term" value="C:membrane"/>
    <property type="evidence" value="ECO:0007669"/>
    <property type="project" value="TreeGrafter"/>
</dbReference>
<dbReference type="VEuPathDB" id="AmoebaDB:EIN_006070"/>
<evidence type="ECO:0000256" key="1">
    <source>
        <dbReference type="ARBA" id="ARBA00022741"/>
    </source>
</evidence>
<sequence>MEYLNSLLSYLSSSSCSTSEDIKLIEHMKNRTSVVGCLMCGCEILPPSEYYNCSVCDDGFHNICPSCIQYAKEDTCHKYYKEILPYALNNFKAISAPTYSTCLLNIIHLYEERRCIGYRLFCGQVLEDYKWLSYKQVGMYVNSIVKFLKEHSIEINSEIIICADCCPESYIILIASLIANMICIPLQHTVSKEQFESVLLKCHSPLLFISKHLQHVFSKCLSQFKFVFTVDDCYEAYDVNSKEPQTKTYPPLSSILFLDEKEETLDIDQTNINDQTPRLLLSTSGSTGIPKLVIETEKMLKSQLVETKGNIETITVSFTLIRQLGNILSKGGAIACYSGSLERLRKDILLVRPTFFGATPSFWNSLYSEFKIEKGSLSDPLSLETFKKKKVLGNRCKQVLITGAKSSDYIKEFLFKIGLVVTDGYGTSETGSLINMTTGKVNEGVELKLIDCEEMGFYVTDTPPRGEVVAKTQTMTTGYFGDDELTEKMFTQIDGVKYFKTGDVGMIEDGRVKIIDRKAFCFKTQQGVFVTPTVIENALIGVLGIEQIFVFGGIEINGVMGVVYPTVNSPLQYNDILKNIKERSKEKQMKIYETVSKVIIAKDRFGVENGLLTSNGKLNRNKLLERYKKYSFCLGFVIVEAEEETAILQQSEKGEEPAQNEKCERGAVSQKMENILRNCVKGIEKVKTIESVLEYKLTDFGVDSICMALISKSIQDAFGVSISVLLLYKMRNIKEIENYINTGTFLEIEENWENEITKHVIPYKAIPEVNLTPKRTILLLGATGFVGKFILRSLCDIKERVICVVRGQNVKRRLLDIFNEITQFEPKEKREEITQWFEEQVTVLSGDVTQPNFGISKLYCEVLQTIKVIINSCGRTHMLESYDNLYPQNVIPMTTCVTLAQQNKAFLIQISSLSCLSGSGINEEVKDVPMTSIDRLNGYAQSKLIAEKIMLKNEGYSKCIIRLGTAGFDRASGVANLQSKYIRLIKSILSSNKVCYEEKSPLPLEIPFVPIDYCAECVKKIIQMYFDKKIQEDSVTCYHLSCQSYTTLEETLKSVQLERVSPDEMKRYCCDFEKKDLGVCPSVKNTVALCGEVPKYSQLEFTRFLTWLSKQEI</sequence>
<proteinExistence type="predicted"/>
<name>A0A0A1UCW4_ENTIV</name>
<gene>
    <name evidence="4" type="ORF">EIN_006070</name>
</gene>
<dbReference type="GO" id="GO:0004467">
    <property type="term" value="F:long-chain fatty acid-CoA ligase activity"/>
    <property type="evidence" value="ECO:0007669"/>
    <property type="project" value="UniProtKB-EC"/>
</dbReference>
<dbReference type="AlphaFoldDB" id="A0A0A1UCW4"/>
<evidence type="ECO:0000313" key="5">
    <source>
        <dbReference type="Proteomes" id="UP000014680"/>
    </source>
</evidence>
<keyword evidence="2" id="KW-0067">ATP-binding</keyword>
<dbReference type="Pfam" id="PF00550">
    <property type="entry name" value="PP-binding"/>
    <property type="match status" value="1"/>
</dbReference>
<keyword evidence="1" id="KW-0547">Nucleotide-binding</keyword>
<dbReference type="PANTHER" id="PTHR43272:SF33">
    <property type="entry name" value="AMP-BINDING DOMAIN-CONTAINING PROTEIN-RELATED"/>
    <property type="match status" value="1"/>
</dbReference>